<feature type="domain" description="RNA polymerase sigma-70 region 4" evidence="7">
    <location>
        <begin position="210"/>
        <end position="259"/>
    </location>
</feature>
<dbReference type="PANTHER" id="PTHR30385">
    <property type="entry name" value="SIGMA FACTOR F FLAGELLAR"/>
    <property type="match status" value="1"/>
</dbReference>
<dbReference type="InterPro" id="IPR000943">
    <property type="entry name" value="RNA_pol_sigma70"/>
</dbReference>
<evidence type="ECO:0000259" key="7">
    <source>
        <dbReference type="Pfam" id="PF04545"/>
    </source>
</evidence>
<accession>A0ABN2QUL1</accession>
<dbReference type="Proteomes" id="UP001500571">
    <property type="component" value="Unassembled WGS sequence"/>
</dbReference>
<gene>
    <name evidence="8" type="ORF">GCM10009798_17480</name>
</gene>
<feature type="region of interest" description="Disordered" evidence="5">
    <location>
        <begin position="1"/>
        <end position="21"/>
    </location>
</feature>
<evidence type="ECO:0000313" key="8">
    <source>
        <dbReference type="EMBL" id="GAA1958374.1"/>
    </source>
</evidence>
<dbReference type="InterPro" id="IPR014284">
    <property type="entry name" value="RNA_pol_sigma-70_dom"/>
</dbReference>
<keyword evidence="4" id="KW-0804">Transcription</keyword>
<dbReference type="Gene3D" id="1.20.120.1810">
    <property type="match status" value="1"/>
</dbReference>
<evidence type="ECO:0000256" key="3">
    <source>
        <dbReference type="ARBA" id="ARBA00023125"/>
    </source>
</evidence>
<evidence type="ECO:0000256" key="1">
    <source>
        <dbReference type="ARBA" id="ARBA00023015"/>
    </source>
</evidence>
<dbReference type="InterPro" id="IPR013324">
    <property type="entry name" value="RNA_pol_sigma_r3/r4-like"/>
</dbReference>
<keyword evidence="2" id="KW-0731">Sigma factor</keyword>
<dbReference type="InterPro" id="IPR007627">
    <property type="entry name" value="RNA_pol_sigma70_r2"/>
</dbReference>
<dbReference type="Pfam" id="PF04545">
    <property type="entry name" value="Sigma70_r4"/>
    <property type="match status" value="1"/>
</dbReference>
<comment type="caution">
    <text evidence="8">The sequence shown here is derived from an EMBL/GenBank/DDBJ whole genome shotgun (WGS) entry which is preliminary data.</text>
</comment>
<dbReference type="CDD" id="cd06171">
    <property type="entry name" value="Sigma70_r4"/>
    <property type="match status" value="1"/>
</dbReference>
<protein>
    <recommendedName>
        <fullName evidence="10">Sigma-70 family RNA polymerase sigma factor</fullName>
    </recommendedName>
</protein>
<keyword evidence="9" id="KW-1185">Reference proteome</keyword>
<dbReference type="NCBIfam" id="TIGR02937">
    <property type="entry name" value="sigma70-ECF"/>
    <property type="match status" value="1"/>
</dbReference>
<evidence type="ECO:0000256" key="2">
    <source>
        <dbReference type="ARBA" id="ARBA00023082"/>
    </source>
</evidence>
<keyword evidence="3" id="KW-0238">DNA-binding</keyword>
<evidence type="ECO:0000313" key="9">
    <source>
        <dbReference type="Proteomes" id="UP001500571"/>
    </source>
</evidence>
<dbReference type="Pfam" id="PF04542">
    <property type="entry name" value="Sigma70_r2"/>
    <property type="match status" value="1"/>
</dbReference>
<name>A0ABN2QUL1_9ACTN</name>
<reference evidence="8 9" key="1">
    <citation type="journal article" date="2019" name="Int. J. Syst. Evol. Microbiol.">
        <title>The Global Catalogue of Microorganisms (GCM) 10K type strain sequencing project: providing services to taxonomists for standard genome sequencing and annotation.</title>
        <authorList>
            <consortium name="The Broad Institute Genomics Platform"/>
            <consortium name="The Broad Institute Genome Sequencing Center for Infectious Disease"/>
            <person name="Wu L."/>
            <person name="Ma J."/>
        </authorList>
    </citation>
    <scope>NUCLEOTIDE SEQUENCE [LARGE SCALE GENOMIC DNA]</scope>
    <source>
        <strain evidence="8 9">JCM 15309</strain>
    </source>
</reference>
<evidence type="ECO:0000256" key="4">
    <source>
        <dbReference type="ARBA" id="ARBA00023163"/>
    </source>
</evidence>
<dbReference type="PRINTS" id="PR00046">
    <property type="entry name" value="SIGMA70FCT"/>
</dbReference>
<dbReference type="Gene3D" id="1.20.140.160">
    <property type="match status" value="1"/>
</dbReference>
<feature type="compositionally biased region" description="Basic and acidic residues" evidence="5">
    <location>
        <begin position="10"/>
        <end position="21"/>
    </location>
</feature>
<dbReference type="InterPro" id="IPR007630">
    <property type="entry name" value="RNA_pol_sigma70_r4"/>
</dbReference>
<feature type="domain" description="RNA polymerase sigma-70 region 2" evidence="6">
    <location>
        <begin position="53"/>
        <end position="114"/>
    </location>
</feature>
<proteinExistence type="predicted"/>
<sequence length="274" mass="30799">MTANPTWQGLREELPREQRQSETHRLIAEAHVATGPEREQLLAQVVLVNTGVARSLARRYARRGVPLEDLEQVAYTALVRASRKFNPDVADDFLTFAVPTIRGELKRWFRDHGWMVRPPRSLQELQAAAMQVRDEASSQGEEIHSAQIAGVLGVTERQVDEALAIRGCFTPTSLDAPTETVAEGASLADLLPTYDDDLAAIEVRLMLEQALANLTPRERLIVRLRFNEEMSQKEIGEVIGVTQMQVSRLLSKVLLRLRELLEDDPMARGESWTL</sequence>
<evidence type="ECO:0000259" key="6">
    <source>
        <dbReference type="Pfam" id="PF04542"/>
    </source>
</evidence>
<evidence type="ECO:0000256" key="5">
    <source>
        <dbReference type="SAM" id="MobiDB-lite"/>
    </source>
</evidence>
<dbReference type="SUPFAM" id="SSF88946">
    <property type="entry name" value="Sigma2 domain of RNA polymerase sigma factors"/>
    <property type="match status" value="1"/>
</dbReference>
<dbReference type="EMBL" id="BAAAPB010000001">
    <property type="protein sequence ID" value="GAA1958374.1"/>
    <property type="molecule type" value="Genomic_DNA"/>
</dbReference>
<evidence type="ECO:0008006" key="10">
    <source>
        <dbReference type="Google" id="ProtNLM"/>
    </source>
</evidence>
<dbReference type="PANTHER" id="PTHR30385:SF4">
    <property type="entry name" value="RNA POLYMERASE SIGMA-E FACTOR"/>
    <property type="match status" value="1"/>
</dbReference>
<organism evidence="8 9">
    <name type="scientific">Nocardioides panacihumi</name>
    <dbReference type="NCBI Taxonomy" id="400774"/>
    <lineage>
        <taxon>Bacteria</taxon>
        <taxon>Bacillati</taxon>
        <taxon>Actinomycetota</taxon>
        <taxon>Actinomycetes</taxon>
        <taxon>Propionibacteriales</taxon>
        <taxon>Nocardioidaceae</taxon>
        <taxon>Nocardioides</taxon>
    </lineage>
</organism>
<dbReference type="InterPro" id="IPR013325">
    <property type="entry name" value="RNA_pol_sigma_r2"/>
</dbReference>
<dbReference type="RefSeq" id="WP_344044374.1">
    <property type="nucleotide sequence ID" value="NZ_BAAAPB010000001.1"/>
</dbReference>
<keyword evidence="1" id="KW-0805">Transcription regulation</keyword>
<dbReference type="SUPFAM" id="SSF88659">
    <property type="entry name" value="Sigma3 and sigma4 domains of RNA polymerase sigma factors"/>
    <property type="match status" value="1"/>
</dbReference>